<reference evidence="2" key="1">
    <citation type="journal article" date="2019" name="Int. J. Syst. Evol. Microbiol.">
        <title>The Global Catalogue of Microorganisms (GCM) 10K type strain sequencing project: providing services to taxonomists for standard genome sequencing and annotation.</title>
        <authorList>
            <consortium name="The Broad Institute Genomics Platform"/>
            <consortium name="The Broad Institute Genome Sequencing Center for Infectious Disease"/>
            <person name="Wu L."/>
            <person name="Ma J."/>
        </authorList>
    </citation>
    <scope>NUCLEOTIDE SEQUENCE [LARGE SCALE GENOMIC DNA]</scope>
    <source>
        <strain evidence="2">CGMCC 1.15353</strain>
    </source>
</reference>
<keyword evidence="2" id="KW-1185">Reference proteome</keyword>
<gene>
    <name evidence="1" type="ORF">GCM10011389_09820</name>
</gene>
<evidence type="ECO:0000313" key="2">
    <source>
        <dbReference type="Proteomes" id="UP000642571"/>
    </source>
</evidence>
<proteinExistence type="predicted"/>
<comment type="caution">
    <text evidence="1">The sequence shown here is derived from an EMBL/GenBank/DDBJ whole genome shotgun (WGS) entry which is preliminary data.</text>
</comment>
<evidence type="ECO:0000313" key="1">
    <source>
        <dbReference type="EMBL" id="GGD04323.1"/>
    </source>
</evidence>
<name>A0ABQ1PV66_9BACI</name>
<dbReference type="EMBL" id="BMIN01000003">
    <property type="protein sequence ID" value="GGD04323.1"/>
    <property type="molecule type" value="Genomic_DNA"/>
</dbReference>
<protein>
    <submittedName>
        <fullName evidence="1">Uncharacterized protein</fullName>
    </submittedName>
</protein>
<organism evidence="1 2">
    <name type="scientific">Pontibacillus salipaludis</name>
    <dbReference type="NCBI Taxonomy" id="1697394"/>
    <lineage>
        <taxon>Bacteria</taxon>
        <taxon>Bacillati</taxon>
        <taxon>Bacillota</taxon>
        <taxon>Bacilli</taxon>
        <taxon>Bacillales</taxon>
        <taxon>Bacillaceae</taxon>
        <taxon>Pontibacillus</taxon>
    </lineage>
</organism>
<accession>A0ABQ1PV66</accession>
<dbReference type="Proteomes" id="UP000642571">
    <property type="component" value="Unassembled WGS sequence"/>
</dbReference>
<sequence length="57" mass="6608">MRYWGVRWFGKSLPFRGELGSLLNRSTLSGVSPRLLLPQESRNFPNHLCQVWCNGNM</sequence>